<dbReference type="InterPro" id="IPR000713">
    <property type="entry name" value="Mur_ligase_N"/>
</dbReference>
<feature type="transmembrane region" description="Helical" evidence="15">
    <location>
        <begin position="7"/>
        <end position="27"/>
    </location>
</feature>
<gene>
    <name evidence="19" type="ORF">G3567_06270</name>
</gene>
<evidence type="ECO:0000256" key="12">
    <source>
        <dbReference type="ARBA" id="ARBA00023316"/>
    </source>
</evidence>
<keyword evidence="7" id="KW-0547">Nucleotide-binding</keyword>
<evidence type="ECO:0000256" key="14">
    <source>
        <dbReference type="NCBIfam" id="TIGR01082"/>
    </source>
</evidence>
<dbReference type="InterPro" id="IPR050061">
    <property type="entry name" value="MurCDEF_pg_biosynth"/>
</dbReference>
<evidence type="ECO:0000256" key="6">
    <source>
        <dbReference type="ARBA" id="ARBA00022618"/>
    </source>
</evidence>
<evidence type="ECO:0000256" key="1">
    <source>
        <dbReference type="ARBA" id="ARBA00004496"/>
    </source>
</evidence>
<evidence type="ECO:0000313" key="19">
    <source>
        <dbReference type="EMBL" id="NEV93752.1"/>
    </source>
</evidence>
<dbReference type="Pfam" id="PF02875">
    <property type="entry name" value="Mur_ligase_C"/>
    <property type="match status" value="1"/>
</dbReference>
<evidence type="ECO:0000256" key="9">
    <source>
        <dbReference type="ARBA" id="ARBA00022960"/>
    </source>
</evidence>
<keyword evidence="10" id="KW-0573">Peptidoglycan synthesis</keyword>
<dbReference type="Gene3D" id="3.90.190.20">
    <property type="entry name" value="Mur ligase, C-terminal domain"/>
    <property type="match status" value="1"/>
</dbReference>
<name>A0A6B3R0M9_9FLAO</name>
<evidence type="ECO:0000256" key="3">
    <source>
        <dbReference type="ARBA" id="ARBA00012211"/>
    </source>
</evidence>
<dbReference type="EMBL" id="JAAIKD010000003">
    <property type="protein sequence ID" value="NEV93752.1"/>
    <property type="molecule type" value="Genomic_DNA"/>
</dbReference>
<dbReference type="InterPro" id="IPR036615">
    <property type="entry name" value="Mur_ligase_C_dom_sf"/>
</dbReference>
<dbReference type="NCBIfam" id="TIGR01082">
    <property type="entry name" value="murC"/>
    <property type="match status" value="1"/>
</dbReference>
<dbReference type="GO" id="GO:0005524">
    <property type="term" value="F:ATP binding"/>
    <property type="evidence" value="ECO:0007669"/>
    <property type="project" value="UniProtKB-KW"/>
</dbReference>
<reference evidence="19 20" key="1">
    <citation type="submission" date="2020-02" db="EMBL/GenBank/DDBJ databases">
        <title>Flavobacteriaceae Psychroflexus bacterium YR1-1, complete genome.</title>
        <authorList>
            <person name="Li Y."/>
            <person name="Wu S."/>
        </authorList>
    </citation>
    <scope>NUCLEOTIDE SEQUENCE [LARGE SCALE GENOMIC DNA]</scope>
    <source>
        <strain evidence="19 20">YR1-1</strain>
    </source>
</reference>
<dbReference type="Gene3D" id="3.40.1190.10">
    <property type="entry name" value="Mur-like, catalytic domain"/>
    <property type="match status" value="1"/>
</dbReference>
<dbReference type="SUPFAM" id="SSF53623">
    <property type="entry name" value="MurD-like peptide ligases, catalytic domain"/>
    <property type="match status" value="1"/>
</dbReference>
<comment type="catalytic activity">
    <reaction evidence="13">
        <text>UDP-N-acetyl-alpha-D-muramate + L-alanine + ATP = UDP-N-acetyl-alpha-D-muramoyl-L-alanine + ADP + phosphate + H(+)</text>
        <dbReference type="Rhea" id="RHEA:23372"/>
        <dbReference type="ChEBI" id="CHEBI:15378"/>
        <dbReference type="ChEBI" id="CHEBI:30616"/>
        <dbReference type="ChEBI" id="CHEBI:43474"/>
        <dbReference type="ChEBI" id="CHEBI:57972"/>
        <dbReference type="ChEBI" id="CHEBI:70757"/>
        <dbReference type="ChEBI" id="CHEBI:83898"/>
        <dbReference type="ChEBI" id="CHEBI:456216"/>
        <dbReference type="EC" id="6.3.2.8"/>
    </reaction>
</comment>
<feature type="domain" description="Mur ligase C-terminal" evidence="17">
    <location>
        <begin position="308"/>
        <end position="432"/>
    </location>
</feature>
<dbReference type="RefSeq" id="WP_164004476.1">
    <property type="nucleotide sequence ID" value="NZ_JAAIKD010000003.1"/>
</dbReference>
<keyword evidence="15" id="KW-0472">Membrane</keyword>
<dbReference type="InterPro" id="IPR036565">
    <property type="entry name" value="Mur-like_cat_sf"/>
</dbReference>
<feature type="domain" description="Mur ligase N-terminal catalytic" evidence="16">
    <location>
        <begin position="12"/>
        <end position="110"/>
    </location>
</feature>
<comment type="caution">
    <text evidence="19">The sequence shown here is derived from an EMBL/GenBank/DDBJ whole genome shotgun (WGS) entry which is preliminary data.</text>
</comment>
<keyword evidence="12" id="KW-0961">Cell wall biogenesis/degradation</keyword>
<evidence type="ECO:0000256" key="15">
    <source>
        <dbReference type="SAM" id="Phobius"/>
    </source>
</evidence>
<protein>
    <recommendedName>
        <fullName evidence="3 14">UDP-N-acetylmuramate--L-alanine ligase</fullName>
        <ecNumber evidence="3 14">6.3.2.8</ecNumber>
    </recommendedName>
</protein>
<dbReference type="InterPro" id="IPR005758">
    <property type="entry name" value="UDP-N-AcMur_Ala_ligase_MurC"/>
</dbReference>
<evidence type="ECO:0000259" key="18">
    <source>
        <dbReference type="Pfam" id="PF08245"/>
    </source>
</evidence>
<dbReference type="GO" id="GO:0071555">
    <property type="term" value="P:cell wall organization"/>
    <property type="evidence" value="ECO:0007669"/>
    <property type="project" value="UniProtKB-KW"/>
</dbReference>
<accession>A0A6B3R0M9</accession>
<feature type="domain" description="Mur ligase central" evidence="18">
    <location>
        <begin position="117"/>
        <end position="285"/>
    </location>
</feature>
<keyword evidence="11" id="KW-0131">Cell cycle</keyword>
<dbReference type="Gene3D" id="3.40.50.720">
    <property type="entry name" value="NAD(P)-binding Rossmann-like Domain"/>
    <property type="match status" value="1"/>
</dbReference>
<dbReference type="Proteomes" id="UP000478505">
    <property type="component" value="Unassembled WGS sequence"/>
</dbReference>
<keyword evidence="9" id="KW-0133">Cell shape</keyword>
<dbReference type="Pfam" id="PF01225">
    <property type="entry name" value="Mur_ligase"/>
    <property type="match status" value="1"/>
</dbReference>
<keyword evidence="15" id="KW-1133">Transmembrane helix</keyword>
<dbReference type="GO" id="GO:0009252">
    <property type="term" value="P:peptidoglycan biosynthetic process"/>
    <property type="evidence" value="ECO:0007669"/>
    <property type="project" value="UniProtKB-UniRule"/>
</dbReference>
<evidence type="ECO:0000256" key="8">
    <source>
        <dbReference type="ARBA" id="ARBA00022840"/>
    </source>
</evidence>
<keyword evidence="8" id="KW-0067">ATP-binding</keyword>
<keyword evidence="4" id="KW-0963">Cytoplasm</keyword>
<dbReference type="GO" id="GO:0008763">
    <property type="term" value="F:UDP-N-acetylmuramate-L-alanine ligase activity"/>
    <property type="evidence" value="ECO:0007669"/>
    <property type="project" value="UniProtKB-UniRule"/>
</dbReference>
<evidence type="ECO:0000256" key="11">
    <source>
        <dbReference type="ARBA" id="ARBA00023306"/>
    </source>
</evidence>
<evidence type="ECO:0000259" key="16">
    <source>
        <dbReference type="Pfam" id="PF01225"/>
    </source>
</evidence>
<dbReference type="GO" id="GO:0005737">
    <property type="term" value="C:cytoplasm"/>
    <property type="evidence" value="ECO:0007669"/>
    <property type="project" value="UniProtKB-SubCell"/>
</dbReference>
<evidence type="ECO:0000256" key="13">
    <source>
        <dbReference type="ARBA" id="ARBA00047833"/>
    </source>
</evidence>
<dbReference type="GO" id="GO:0051301">
    <property type="term" value="P:cell division"/>
    <property type="evidence" value="ECO:0007669"/>
    <property type="project" value="UniProtKB-KW"/>
</dbReference>
<dbReference type="Pfam" id="PF08245">
    <property type="entry name" value="Mur_ligase_M"/>
    <property type="match status" value="1"/>
</dbReference>
<dbReference type="PANTHER" id="PTHR43445">
    <property type="entry name" value="UDP-N-ACETYLMURAMATE--L-ALANINE LIGASE-RELATED"/>
    <property type="match status" value="1"/>
</dbReference>
<dbReference type="InterPro" id="IPR013221">
    <property type="entry name" value="Mur_ligase_cen"/>
</dbReference>
<keyword evidence="5 19" id="KW-0436">Ligase</keyword>
<dbReference type="PANTHER" id="PTHR43445:SF3">
    <property type="entry name" value="UDP-N-ACETYLMURAMATE--L-ALANINE LIGASE"/>
    <property type="match status" value="1"/>
</dbReference>
<evidence type="ECO:0000256" key="5">
    <source>
        <dbReference type="ARBA" id="ARBA00022598"/>
    </source>
</evidence>
<proteinExistence type="predicted"/>
<keyword evidence="20" id="KW-1185">Reference proteome</keyword>
<evidence type="ECO:0000313" key="20">
    <source>
        <dbReference type="Proteomes" id="UP000478505"/>
    </source>
</evidence>
<sequence>MKEISQYTHVFLIGIGGIGMSALARYFNQKGLGVSGYDRTESELTKSLLSEGIDVVYSESVNEQIQNLSRETTLVIYTPAISKNSAYFDYFSTQNFEMHKRSVVLGHITKHLPTLAVAGTHGKTTTSAILVHILKASGVKLTAFCGGILQNYKTNYIGDGEEVVVVEADEFDRSFLRLHPSAAVINSMDADHLDIYETSQKLIDTFREFSQLVPKGHLYAKSGLDLDARSIALDEEAEVQVNRISIENGSYRFDFKQGEVHLKGLQFALPGHHNLLNAAAALALAIDFKPELASSFGKALASFEGVQRRFNYIYKSNDLLVIDDYAHHPKEIDAVYQAISEMHPEQKTVVIFQPHLFSRTRDFAEDFAISLAQFDEVNLLDIYPAREVAIEGVTSEFLLNLIQHSSKQLITKNDIHNRIKIAKDEVIVLLGAGDIGIEATKISNYLHERV</sequence>
<dbReference type="AlphaFoldDB" id="A0A6B3R0M9"/>
<evidence type="ECO:0000259" key="17">
    <source>
        <dbReference type="Pfam" id="PF02875"/>
    </source>
</evidence>
<evidence type="ECO:0000256" key="4">
    <source>
        <dbReference type="ARBA" id="ARBA00022490"/>
    </source>
</evidence>
<evidence type="ECO:0000256" key="2">
    <source>
        <dbReference type="ARBA" id="ARBA00004752"/>
    </source>
</evidence>
<keyword evidence="15" id="KW-0812">Transmembrane</keyword>
<comment type="subcellular location">
    <subcellularLocation>
        <location evidence="1">Cytoplasm</location>
    </subcellularLocation>
</comment>
<dbReference type="UniPathway" id="UPA00219"/>
<dbReference type="SUPFAM" id="SSF53244">
    <property type="entry name" value="MurD-like peptide ligases, peptide-binding domain"/>
    <property type="match status" value="1"/>
</dbReference>
<comment type="pathway">
    <text evidence="2">Cell wall biogenesis; peptidoglycan biosynthesis.</text>
</comment>
<keyword evidence="6" id="KW-0132">Cell division</keyword>
<dbReference type="InterPro" id="IPR004101">
    <property type="entry name" value="Mur_ligase_C"/>
</dbReference>
<organism evidence="19 20">
    <name type="scientific">Psychroflexus aurantiacus</name>
    <dbReference type="NCBI Taxonomy" id="2709310"/>
    <lineage>
        <taxon>Bacteria</taxon>
        <taxon>Pseudomonadati</taxon>
        <taxon>Bacteroidota</taxon>
        <taxon>Flavobacteriia</taxon>
        <taxon>Flavobacteriales</taxon>
        <taxon>Flavobacteriaceae</taxon>
        <taxon>Psychroflexus</taxon>
    </lineage>
</organism>
<evidence type="ECO:0000256" key="7">
    <source>
        <dbReference type="ARBA" id="ARBA00022741"/>
    </source>
</evidence>
<dbReference type="GO" id="GO:0008360">
    <property type="term" value="P:regulation of cell shape"/>
    <property type="evidence" value="ECO:0007669"/>
    <property type="project" value="UniProtKB-KW"/>
</dbReference>
<evidence type="ECO:0000256" key="10">
    <source>
        <dbReference type="ARBA" id="ARBA00022984"/>
    </source>
</evidence>
<dbReference type="EC" id="6.3.2.8" evidence="3 14"/>
<dbReference type="SUPFAM" id="SSF51984">
    <property type="entry name" value="MurCD N-terminal domain"/>
    <property type="match status" value="1"/>
</dbReference>